<reference evidence="1 2" key="1">
    <citation type="journal article" date="2015" name="Genome Biol. Evol.">
        <title>Comparative Genomics of a Bacterivorous Green Alga Reveals Evolutionary Causalities and Consequences of Phago-Mixotrophic Mode of Nutrition.</title>
        <authorList>
            <person name="Burns J.A."/>
            <person name="Paasch A."/>
            <person name="Narechania A."/>
            <person name="Kim E."/>
        </authorList>
    </citation>
    <scope>NUCLEOTIDE SEQUENCE [LARGE SCALE GENOMIC DNA]</scope>
    <source>
        <strain evidence="1 2">PLY_AMNH</strain>
    </source>
</reference>
<accession>A0AAE0G9S3</accession>
<gene>
    <name evidence="1" type="ORF">CYMTET_17699</name>
</gene>
<organism evidence="1 2">
    <name type="scientific">Cymbomonas tetramitiformis</name>
    <dbReference type="NCBI Taxonomy" id="36881"/>
    <lineage>
        <taxon>Eukaryota</taxon>
        <taxon>Viridiplantae</taxon>
        <taxon>Chlorophyta</taxon>
        <taxon>Pyramimonadophyceae</taxon>
        <taxon>Pyramimonadales</taxon>
        <taxon>Pyramimonadaceae</taxon>
        <taxon>Cymbomonas</taxon>
    </lineage>
</organism>
<sequence>MNAGAASGGVDVSAYGFAVSDSEDSDGEDMDMEAELQQLRREISEAAREVRINHAYFIPQVPMAPAAIESVGAPSALFTQPSEGFSGGVELLTPRGGPPYD</sequence>
<proteinExistence type="predicted"/>
<keyword evidence="2" id="KW-1185">Reference proteome</keyword>
<name>A0AAE0G9S3_9CHLO</name>
<evidence type="ECO:0000313" key="1">
    <source>
        <dbReference type="EMBL" id="KAK3274104.1"/>
    </source>
</evidence>
<protein>
    <submittedName>
        <fullName evidence="1">Uncharacterized protein</fullName>
    </submittedName>
</protein>
<dbReference type="AlphaFoldDB" id="A0AAE0G9S3"/>
<evidence type="ECO:0000313" key="2">
    <source>
        <dbReference type="Proteomes" id="UP001190700"/>
    </source>
</evidence>
<dbReference type="Proteomes" id="UP001190700">
    <property type="component" value="Unassembled WGS sequence"/>
</dbReference>
<comment type="caution">
    <text evidence="1">The sequence shown here is derived from an EMBL/GenBank/DDBJ whole genome shotgun (WGS) entry which is preliminary data.</text>
</comment>
<dbReference type="EMBL" id="LGRX02007945">
    <property type="protein sequence ID" value="KAK3274104.1"/>
    <property type="molecule type" value="Genomic_DNA"/>
</dbReference>